<proteinExistence type="predicted"/>
<protein>
    <submittedName>
        <fullName evidence="1">Uncharacterized protein</fullName>
    </submittedName>
</protein>
<evidence type="ECO:0000313" key="1">
    <source>
        <dbReference type="EMBL" id="BAY55145.1"/>
    </source>
</evidence>
<name>A0A1Z4JED7_LEPBY</name>
<evidence type="ECO:0000313" key="2">
    <source>
        <dbReference type="Proteomes" id="UP000217895"/>
    </source>
</evidence>
<keyword evidence="2" id="KW-1185">Reference proteome</keyword>
<reference evidence="1 2" key="1">
    <citation type="submission" date="2017-06" db="EMBL/GenBank/DDBJ databases">
        <title>Genome sequencing of cyanobaciteial culture collection at National Institute for Environmental Studies (NIES).</title>
        <authorList>
            <person name="Hirose Y."/>
            <person name="Shimura Y."/>
            <person name="Fujisawa T."/>
            <person name="Nakamura Y."/>
            <person name="Kawachi M."/>
        </authorList>
    </citation>
    <scope>NUCLEOTIDE SEQUENCE [LARGE SCALE GENOMIC DNA]</scope>
    <source>
        <strain evidence="1 2">NIES-2135</strain>
    </source>
</reference>
<organism evidence="1 2">
    <name type="scientific">Leptolyngbya boryana NIES-2135</name>
    <dbReference type="NCBI Taxonomy" id="1973484"/>
    <lineage>
        <taxon>Bacteria</taxon>
        <taxon>Bacillati</taxon>
        <taxon>Cyanobacteriota</taxon>
        <taxon>Cyanophyceae</taxon>
        <taxon>Leptolyngbyales</taxon>
        <taxon>Leptolyngbyaceae</taxon>
        <taxon>Leptolyngbya group</taxon>
        <taxon>Leptolyngbya</taxon>
    </lineage>
</organism>
<sequence>MLYTQTNSTCSDGAVSSVLDRILATGQIAQSDAHRVLQAAMTLDSPLSAEEQTKIRVIAHRLGLGMLKVVY</sequence>
<accession>A0A1Z4JED7</accession>
<dbReference type="EMBL" id="AP018203">
    <property type="protein sequence ID" value="BAY55145.1"/>
    <property type="molecule type" value="Genomic_DNA"/>
</dbReference>
<gene>
    <name evidence="1" type="ORF">NIES2135_19670</name>
</gene>
<dbReference type="Proteomes" id="UP000217895">
    <property type="component" value="Chromosome"/>
</dbReference>
<dbReference type="AlphaFoldDB" id="A0A1Z4JED7"/>